<organism evidence="3">
    <name type="scientific">uncultured archaeon MedDCM-OCT-S08-C82</name>
    <dbReference type="NCBI Taxonomy" id="743099"/>
    <lineage>
        <taxon>Archaea</taxon>
        <taxon>environmental samples</taxon>
    </lineage>
</organism>
<evidence type="ECO:0000256" key="1">
    <source>
        <dbReference type="SAM" id="MobiDB-lite"/>
    </source>
</evidence>
<evidence type="ECO:0000256" key="2">
    <source>
        <dbReference type="SAM" id="Phobius"/>
    </source>
</evidence>
<name>D6PC10_9ARCH</name>
<dbReference type="AlphaFoldDB" id="D6PC10"/>
<keyword evidence="2" id="KW-0812">Transmembrane</keyword>
<reference evidence="3" key="1">
    <citation type="journal article" date="2010" name="ISME J.">
        <title>Metagenome of the Mediterranean deep chlorophyll maximum studied by direct and fosmid library 454 pyrosequencing.</title>
        <authorList>
            <person name="Ghai R."/>
            <person name="Martin-Cuadrado A.B."/>
            <person name="Molto A.G."/>
            <person name="Heredia I.G."/>
            <person name="Cabrera R."/>
            <person name="Martin J."/>
            <person name="Verdu M."/>
            <person name="Deschamps P."/>
            <person name="Moreira D."/>
            <person name="Lopez-Garcia P."/>
            <person name="Mira A."/>
            <person name="Rodriguez-Valera F."/>
        </authorList>
    </citation>
    <scope>NUCLEOTIDE SEQUENCE</scope>
</reference>
<feature type="region of interest" description="Disordered" evidence="1">
    <location>
        <begin position="15"/>
        <end position="35"/>
    </location>
</feature>
<keyword evidence="2" id="KW-0472">Membrane</keyword>
<keyword evidence="2" id="KW-1133">Transmembrane helix</keyword>
<protein>
    <submittedName>
        <fullName evidence="3">Uncharacterized protein</fullName>
    </submittedName>
</protein>
<evidence type="ECO:0000313" key="3">
    <source>
        <dbReference type="EMBL" id="ADD93261.1"/>
    </source>
</evidence>
<sequence length="173" mass="18851">MLFIGTVMVVSQSETISSTMDPREQHHDEPYVGEGTFPTGELTDTCYRFYQQADDIEMTVQLYRVEGSSLVGEAFEESKCMLDWQVMAADGTTFAEQGSWQLNGTGKYALVTTCETGCEEATGWLISVDAIQSDLLSSTWLMLGGAMCCLGILTTPIALTVYLASKPSRAPVS</sequence>
<accession>D6PC10</accession>
<feature type="transmembrane region" description="Helical" evidence="2">
    <location>
        <begin position="140"/>
        <end position="164"/>
    </location>
</feature>
<feature type="compositionally biased region" description="Basic and acidic residues" evidence="1">
    <location>
        <begin position="21"/>
        <end position="30"/>
    </location>
</feature>
<proteinExistence type="predicted"/>
<dbReference type="EMBL" id="GU942973">
    <property type="protein sequence ID" value="ADD93261.1"/>
    <property type="molecule type" value="Genomic_DNA"/>
</dbReference>